<evidence type="ECO:0000256" key="2">
    <source>
        <dbReference type="ARBA" id="ARBA00004651"/>
    </source>
</evidence>
<keyword evidence="15" id="KW-1185">Reference proteome</keyword>
<evidence type="ECO:0000256" key="5">
    <source>
        <dbReference type="ARBA" id="ARBA00022692"/>
    </source>
</evidence>
<dbReference type="PROSITE" id="PS00211">
    <property type="entry name" value="ABC_TRANSPORTER_1"/>
    <property type="match status" value="1"/>
</dbReference>
<keyword evidence="9 11" id="KW-0472">Membrane</keyword>
<feature type="transmembrane region" description="Helical" evidence="11">
    <location>
        <begin position="99"/>
        <end position="119"/>
    </location>
</feature>
<proteinExistence type="predicted"/>
<dbReference type="InterPro" id="IPR002848">
    <property type="entry name" value="Translin_fam"/>
</dbReference>
<organism evidence="14 15">
    <name type="scientific">Nannochloropsis salina CCMP1776</name>
    <dbReference type="NCBI Taxonomy" id="1027361"/>
    <lineage>
        <taxon>Eukaryota</taxon>
        <taxon>Sar</taxon>
        <taxon>Stramenopiles</taxon>
        <taxon>Ochrophyta</taxon>
        <taxon>Eustigmatophyceae</taxon>
        <taxon>Eustigmatales</taxon>
        <taxon>Monodopsidaceae</taxon>
        <taxon>Microchloropsis</taxon>
        <taxon>Microchloropsis salina</taxon>
    </lineage>
</organism>
<feature type="domain" description="ABC transmembrane type-1" evidence="13">
    <location>
        <begin position="67"/>
        <end position="356"/>
    </location>
</feature>
<evidence type="ECO:0000256" key="3">
    <source>
        <dbReference type="ARBA" id="ARBA00022448"/>
    </source>
</evidence>
<accession>A0A4D9D003</accession>
<dbReference type="GO" id="GO:0005524">
    <property type="term" value="F:ATP binding"/>
    <property type="evidence" value="ECO:0007669"/>
    <property type="project" value="UniProtKB-KW"/>
</dbReference>
<evidence type="ECO:0000256" key="1">
    <source>
        <dbReference type="ARBA" id="ARBA00004225"/>
    </source>
</evidence>
<dbReference type="GO" id="GO:0005886">
    <property type="term" value="C:plasma membrane"/>
    <property type="evidence" value="ECO:0007669"/>
    <property type="project" value="UniProtKB-SubCell"/>
</dbReference>
<feature type="domain" description="ABC transporter" evidence="12">
    <location>
        <begin position="404"/>
        <end position="653"/>
    </location>
</feature>
<keyword evidence="6" id="KW-0547">Nucleotide-binding</keyword>
<dbReference type="GO" id="GO:0016887">
    <property type="term" value="F:ATP hydrolysis activity"/>
    <property type="evidence" value="ECO:0007669"/>
    <property type="project" value="InterPro"/>
</dbReference>
<keyword evidence="5 11" id="KW-0812">Transmembrane</keyword>
<keyword evidence="8 11" id="KW-1133">Transmembrane helix</keyword>
<sequence>MLIDEKLATAHRCRLCLVRRRSQPLKGEKSSQNERARNLRILKTLGRHLWPSTSLHPDAASLKARVVLSMGLLVSSKLITIQVPFLFKDIVDKLNVPPDAFLTGAVALPLSLLIGYGVARTTATAFQELRNAVFATVAQKAIRKVSRDAFIHLHDLELDFHLNRSTGAVSRVIDRGGRSINFVLSALLFNIVPTALEMGLVAYILSVQCGWKHAGVALGTVGAYTVFTILITQWRTQFRKDMVRIENEASGKAVDSLLNYETVKYFGNEEHEADRYDQSLREFQEAGLKTQTSLSLLNAGQNAIFSLGLSSIMVLTALDIQAGLASVGDLVLVNGLLFQLSIPLFFIGSIYREVRQALVDMEAMFDLKDLQPKVTSPPHALPLVLPPALPPSLPPSLPPGPEGIVFENVSFAYGPHKILRECSFKVPYGQTVAVVGPSGCGKSTLLRLLYRFYDVDGGSIHINHQDIRDVPLPSLRRALGVVPQDTLLFNDTIYYNIHYGNLHASRAAVETAARKAQIHESILRMPQGYETRVGERGLKLSGGERQRVAIARAILKDAPMLLCDEATSALDAATEGEIMHHVKVLGQGKTTLMIAHRLASFDEHREKVIKGCRDVQKDSKNAIYSTHRGDYAKSHALLHKAREQMTHTLLPSLRLHPSLRRSGSMESAMEEYAEAALFLAWREEQRLALRGEVEGGGEGGTEDGVGATPVEYIGGLVDLTGEIGRFAVTRATARDKEAVDTCLETVLYLVGELLQMPLPGKIHKKMEGLRNNQRKLETLRYELALTRAGKGRVAGIEGGQEGGEEGPGGKEEE</sequence>
<dbReference type="GO" id="GO:0140359">
    <property type="term" value="F:ABC-type transporter activity"/>
    <property type="evidence" value="ECO:0007669"/>
    <property type="project" value="InterPro"/>
</dbReference>
<comment type="caution">
    <text evidence="14">The sequence shown here is derived from an EMBL/GenBank/DDBJ whole genome shotgun (WGS) entry which is preliminary data.</text>
</comment>
<name>A0A4D9D003_9STRA</name>
<evidence type="ECO:0008006" key="16">
    <source>
        <dbReference type="Google" id="ProtNLM"/>
    </source>
</evidence>
<dbReference type="InterPro" id="IPR003593">
    <property type="entry name" value="AAA+_ATPase"/>
</dbReference>
<evidence type="ECO:0000256" key="8">
    <source>
        <dbReference type="ARBA" id="ARBA00022989"/>
    </source>
</evidence>
<protein>
    <recommendedName>
        <fullName evidence="16">ABC transmembrane type-1 domain-containing protein</fullName>
    </recommendedName>
</protein>
<feature type="transmembrane region" description="Helical" evidence="11">
    <location>
        <begin position="330"/>
        <end position="351"/>
    </location>
</feature>
<dbReference type="Gene3D" id="1.20.58.200">
    <property type="entry name" value="Translin, domain 2"/>
    <property type="match status" value="1"/>
</dbReference>
<evidence type="ECO:0000313" key="15">
    <source>
        <dbReference type="Proteomes" id="UP000355283"/>
    </source>
</evidence>
<dbReference type="EMBL" id="SDOX01000020">
    <property type="protein sequence ID" value="TFJ84184.1"/>
    <property type="molecule type" value="Genomic_DNA"/>
</dbReference>
<dbReference type="PANTHER" id="PTHR24221">
    <property type="entry name" value="ATP-BINDING CASSETTE SUB-FAMILY B"/>
    <property type="match status" value="1"/>
</dbReference>
<keyword evidence="4" id="KW-1003">Cell membrane</keyword>
<dbReference type="Proteomes" id="UP000355283">
    <property type="component" value="Unassembled WGS sequence"/>
</dbReference>
<keyword evidence="7" id="KW-0067">ATP-binding</keyword>
<evidence type="ECO:0000256" key="11">
    <source>
        <dbReference type="SAM" id="Phobius"/>
    </source>
</evidence>
<dbReference type="Pfam" id="PF01997">
    <property type="entry name" value="Translin"/>
    <property type="match status" value="1"/>
</dbReference>
<dbReference type="InterPro" id="IPR003439">
    <property type="entry name" value="ABC_transporter-like_ATP-bd"/>
</dbReference>
<keyword evidence="3" id="KW-0813">Transport</keyword>
<evidence type="ECO:0000259" key="12">
    <source>
        <dbReference type="PROSITE" id="PS50893"/>
    </source>
</evidence>
<dbReference type="AlphaFoldDB" id="A0A4D9D003"/>
<dbReference type="GO" id="GO:0043565">
    <property type="term" value="F:sequence-specific DNA binding"/>
    <property type="evidence" value="ECO:0007669"/>
    <property type="project" value="InterPro"/>
</dbReference>
<evidence type="ECO:0000256" key="4">
    <source>
        <dbReference type="ARBA" id="ARBA00022475"/>
    </source>
</evidence>
<gene>
    <name evidence="14" type="ORF">NSK_004656</name>
</gene>
<comment type="subcellular location">
    <subcellularLocation>
        <location evidence="2">Cell membrane</location>
        <topology evidence="2">Multi-pass membrane protein</topology>
    </subcellularLocation>
    <subcellularLocation>
        <location evidence="1">Mitochondrion membrane</location>
        <topology evidence="1">Multi-pass membrane protein</topology>
    </subcellularLocation>
</comment>
<dbReference type="InterPro" id="IPR011527">
    <property type="entry name" value="ABC1_TM_dom"/>
</dbReference>
<dbReference type="OrthoDB" id="6500128at2759"/>
<dbReference type="PROSITE" id="PS50929">
    <property type="entry name" value="ABC_TM1F"/>
    <property type="match status" value="1"/>
</dbReference>
<evidence type="ECO:0000313" key="14">
    <source>
        <dbReference type="EMBL" id="TFJ84184.1"/>
    </source>
</evidence>
<feature type="region of interest" description="Disordered" evidence="10">
    <location>
        <begin position="792"/>
        <end position="813"/>
    </location>
</feature>
<dbReference type="InterPro" id="IPR036640">
    <property type="entry name" value="ABC1_TM_sf"/>
</dbReference>
<dbReference type="Gene3D" id="3.40.50.300">
    <property type="entry name" value="P-loop containing nucleotide triphosphate hydrolases"/>
    <property type="match status" value="1"/>
</dbReference>
<dbReference type="SUPFAM" id="SSF90123">
    <property type="entry name" value="ABC transporter transmembrane region"/>
    <property type="match status" value="1"/>
</dbReference>
<dbReference type="SUPFAM" id="SSF52540">
    <property type="entry name" value="P-loop containing nucleoside triphosphate hydrolases"/>
    <property type="match status" value="1"/>
</dbReference>
<evidence type="ECO:0000259" key="13">
    <source>
        <dbReference type="PROSITE" id="PS50929"/>
    </source>
</evidence>
<dbReference type="InterPro" id="IPR016069">
    <property type="entry name" value="Translin_C"/>
</dbReference>
<dbReference type="PANTHER" id="PTHR24221:SF402">
    <property type="entry name" value="IRON-SULFUR CLUSTERS TRANSPORTER ABCB7, MITOCHONDRIAL"/>
    <property type="match status" value="1"/>
</dbReference>
<dbReference type="CDD" id="cd18582">
    <property type="entry name" value="ABC_6TM_ATM1_ABCB7"/>
    <property type="match status" value="1"/>
</dbReference>
<dbReference type="SMART" id="SM00382">
    <property type="entry name" value="AAA"/>
    <property type="match status" value="1"/>
</dbReference>
<dbReference type="FunFam" id="1.20.1560.10:FF:000105">
    <property type="entry name" value="ABC transporter B family member 25"/>
    <property type="match status" value="1"/>
</dbReference>
<dbReference type="Gene3D" id="1.20.1560.10">
    <property type="entry name" value="ABC transporter type 1, transmembrane domain"/>
    <property type="match status" value="1"/>
</dbReference>
<feature type="transmembrane region" description="Helical" evidence="11">
    <location>
        <begin position="211"/>
        <end position="232"/>
    </location>
</feature>
<feature type="transmembrane region" description="Helical" evidence="11">
    <location>
        <begin position="66"/>
        <end position="87"/>
    </location>
</feature>
<dbReference type="GO" id="GO:0005743">
    <property type="term" value="C:mitochondrial inner membrane"/>
    <property type="evidence" value="ECO:0007669"/>
    <property type="project" value="TreeGrafter"/>
</dbReference>
<reference evidence="14 15" key="1">
    <citation type="submission" date="2019-01" db="EMBL/GenBank/DDBJ databases">
        <title>Nuclear Genome Assembly of the Microalgal Biofuel strain Nannochloropsis salina CCMP1776.</title>
        <authorList>
            <person name="Hovde B."/>
        </authorList>
    </citation>
    <scope>NUCLEOTIDE SEQUENCE [LARGE SCALE GENOMIC DNA]</scope>
    <source>
        <strain evidence="14 15">CCMP1776</strain>
    </source>
</reference>
<dbReference type="SUPFAM" id="SSF74784">
    <property type="entry name" value="Translin"/>
    <property type="match status" value="1"/>
</dbReference>
<evidence type="ECO:0000256" key="9">
    <source>
        <dbReference type="ARBA" id="ARBA00023136"/>
    </source>
</evidence>
<evidence type="ECO:0000256" key="7">
    <source>
        <dbReference type="ARBA" id="ARBA00022840"/>
    </source>
</evidence>
<dbReference type="CDD" id="cd14820">
    <property type="entry name" value="TRAX"/>
    <property type="match status" value="1"/>
</dbReference>
<evidence type="ECO:0000256" key="10">
    <source>
        <dbReference type="SAM" id="MobiDB-lite"/>
    </source>
</evidence>
<dbReference type="Pfam" id="PF00664">
    <property type="entry name" value="ABC_membrane"/>
    <property type="match status" value="1"/>
</dbReference>
<dbReference type="FunFam" id="3.40.50.300:FF:000221">
    <property type="entry name" value="Multidrug ABC transporter ATP-binding protein"/>
    <property type="match status" value="1"/>
</dbReference>
<dbReference type="Pfam" id="PF00005">
    <property type="entry name" value="ABC_tran"/>
    <property type="match status" value="1"/>
</dbReference>
<dbReference type="InterPro" id="IPR036081">
    <property type="entry name" value="Translin_sf"/>
</dbReference>
<dbReference type="InterPro" id="IPR039421">
    <property type="entry name" value="Type_1_exporter"/>
</dbReference>
<evidence type="ECO:0000256" key="6">
    <source>
        <dbReference type="ARBA" id="ARBA00022741"/>
    </source>
</evidence>
<feature type="transmembrane region" description="Helical" evidence="11">
    <location>
        <begin position="180"/>
        <end position="205"/>
    </location>
</feature>
<dbReference type="InterPro" id="IPR027417">
    <property type="entry name" value="P-loop_NTPase"/>
</dbReference>
<dbReference type="PROSITE" id="PS50893">
    <property type="entry name" value="ABC_TRANSPORTER_2"/>
    <property type="match status" value="1"/>
</dbReference>
<dbReference type="GO" id="GO:0006879">
    <property type="term" value="P:intracellular iron ion homeostasis"/>
    <property type="evidence" value="ECO:0007669"/>
    <property type="project" value="TreeGrafter"/>
</dbReference>
<dbReference type="InterPro" id="IPR017871">
    <property type="entry name" value="ABC_transporter-like_CS"/>
</dbReference>